<accession>A0ABZ3FXD9</accession>
<gene>
    <name evidence="2" type="ORF">AAIK43_18455</name>
</gene>
<reference evidence="2 3" key="1">
    <citation type="submission" date="2024-05" db="EMBL/GenBank/DDBJ databases">
        <title>Achromobacter denitrificans. BP1, complete genome.</title>
        <authorList>
            <person name="Zhang B."/>
        </authorList>
    </citation>
    <scope>NUCLEOTIDE SEQUENCE [LARGE SCALE GENOMIC DNA]</scope>
    <source>
        <strain evidence="2 3">BP1</strain>
    </source>
</reference>
<dbReference type="InterPro" id="IPR044855">
    <property type="entry name" value="CoA-Trfase_III_dom3_sf"/>
</dbReference>
<dbReference type="EMBL" id="CP154792">
    <property type="protein sequence ID" value="XAN13393.1"/>
    <property type="molecule type" value="Genomic_DNA"/>
</dbReference>
<dbReference type="Gene3D" id="3.40.50.10540">
    <property type="entry name" value="Crotonobetainyl-coa:carnitine coa-transferase, domain 1"/>
    <property type="match status" value="1"/>
</dbReference>
<dbReference type="InterPro" id="IPR050483">
    <property type="entry name" value="CoA-transferase_III_domain"/>
</dbReference>
<dbReference type="Proteomes" id="UP001446337">
    <property type="component" value="Chromosome"/>
</dbReference>
<dbReference type="PANTHER" id="PTHR48207">
    <property type="entry name" value="SUCCINATE--HYDROXYMETHYLGLUTARATE COA-TRANSFERASE"/>
    <property type="match status" value="1"/>
</dbReference>
<organism evidence="2 3">
    <name type="scientific">Achromobacter denitrificans</name>
    <name type="common">Alcaligenes denitrificans</name>
    <dbReference type="NCBI Taxonomy" id="32002"/>
    <lineage>
        <taxon>Bacteria</taxon>
        <taxon>Pseudomonadati</taxon>
        <taxon>Pseudomonadota</taxon>
        <taxon>Betaproteobacteria</taxon>
        <taxon>Burkholderiales</taxon>
        <taxon>Alcaligenaceae</taxon>
        <taxon>Achromobacter</taxon>
    </lineage>
</organism>
<sequence>MKVLDGIRVLDMGNFITAPLAAMMLAELGADVIKIERPGQGDPFRSFKDGNYSPQFQAHNRNKRSLTLDYTQPQGRDVFDRLVAEADVLLINIRPGVEKKLGVDYHRLHELNPALVYCSITGFGSSGPYSSRAAYDNVGQSASGWLSLFHQGSDARVAGPAVSDALAGMHACVGVLGALVERSRSGMGRKVEVSMLEAMIATATEPLGTFFATGNYPDIYGRAAVSQSYVLTCRDGGRIGLHLSSPDKFWRNLVAAIEEPDLLTAFPARADRISRYDELARALSEIFARRDRADWIDRLTGHDIPFASENRLSDLEGDPQVQHLNVFYSIDHPRYGSIRAPHRPIRYDGDNRSDFLPPPELGEHNAEVLRGLGMSEQEISQLRKDGVI</sequence>
<protein>
    <submittedName>
        <fullName evidence="2">CaiB/BaiF CoA-transferase family protein</fullName>
    </submittedName>
</protein>
<evidence type="ECO:0000313" key="2">
    <source>
        <dbReference type="EMBL" id="XAN13393.1"/>
    </source>
</evidence>
<proteinExistence type="predicted"/>
<name>A0ABZ3FXD9_ACHDE</name>
<dbReference type="InterPro" id="IPR003673">
    <property type="entry name" value="CoA-Trfase_fam_III"/>
</dbReference>
<keyword evidence="3" id="KW-1185">Reference proteome</keyword>
<dbReference type="Pfam" id="PF02515">
    <property type="entry name" value="CoA_transf_3"/>
    <property type="match status" value="1"/>
</dbReference>
<keyword evidence="1" id="KW-0808">Transferase</keyword>
<dbReference type="InterPro" id="IPR023606">
    <property type="entry name" value="CoA-Trfase_III_dom_1_sf"/>
</dbReference>
<dbReference type="PANTHER" id="PTHR48207:SF4">
    <property type="entry name" value="BLL6097 PROTEIN"/>
    <property type="match status" value="1"/>
</dbReference>
<evidence type="ECO:0000256" key="1">
    <source>
        <dbReference type="ARBA" id="ARBA00022679"/>
    </source>
</evidence>
<dbReference type="RefSeq" id="WP_123786985.1">
    <property type="nucleotide sequence ID" value="NZ_CP154792.1"/>
</dbReference>
<evidence type="ECO:0000313" key="3">
    <source>
        <dbReference type="Proteomes" id="UP001446337"/>
    </source>
</evidence>
<dbReference type="SUPFAM" id="SSF89796">
    <property type="entry name" value="CoA-transferase family III (CaiB/BaiF)"/>
    <property type="match status" value="1"/>
</dbReference>
<dbReference type="Gene3D" id="3.30.1540.10">
    <property type="entry name" value="formyl-coa transferase, domain 3"/>
    <property type="match status" value="1"/>
</dbReference>